<dbReference type="AlphaFoldDB" id="A0A1M5IK64"/>
<reference evidence="2" key="1">
    <citation type="submission" date="2016-11" db="EMBL/GenBank/DDBJ databases">
        <authorList>
            <person name="Varghese N."/>
            <person name="Submissions S."/>
        </authorList>
    </citation>
    <scope>NUCLEOTIDE SEQUENCE [LARGE SCALE GENOMIC DNA]</scope>
    <source>
        <strain evidence="2">CGMCC 1.7063</strain>
    </source>
</reference>
<dbReference type="InterPro" id="IPR019292">
    <property type="entry name" value="McrC"/>
</dbReference>
<protein>
    <submittedName>
        <fullName evidence="1">5-methylcytosine-specific restriction enzyme subunit McrC</fullName>
    </submittedName>
</protein>
<evidence type="ECO:0000313" key="1">
    <source>
        <dbReference type="EMBL" id="SHG28183.1"/>
    </source>
</evidence>
<sequence length="444" mass="51534">MIQIREYAILTSKRGYTPSMDLGLVSEVTLRWLQELQQSQKGKLLHESGRHSVKLGSYVGYLQSPSGESIEVLPKTHRQLPSAPQIRENRQLLRDMLATSMQLKPREAGPAILQRLQTPLHEWIFRQFLDHLSQLVRRGLRFDYQRVEEESRFIRGRLDQTRQCRQTPDRATWFHIQHDIYSPQRIENRLLRTALDCVLKLTRNPDNWRLANELAHQLAVITPCRNPLSELPKWQSGKLMQTYDGVKPWCHLVLEKLNPSFQQGSHRGIALLFPMERLFENYVAHWLGAELAPNTRLRTQACDKYLLKHQPAGAHGECNWFQLKPDLLLETRIPPSRNPLTAVMDTKWKLLDSQQASGDAKYNLSQADIYQLYAYGLQYMDGTGHMALIYPAHADFQSALPRFSFSRDLHLWAVPFNLKTRQLVTGEWLNNFPGLRGCLMQETI</sequence>
<dbReference type="Pfam" id="PF10117">
    <property type="entry name" value="McrBC"/>
    <property type="match status" value="1"/>
</dbReference>
<dbReference type="OrthoDB" id="307209at2"/>
<dbReference type="PANTHER" id="PTHR38733:SF1">
    <property type="entry name" value="TYPE IV METHYL-DIRECTED RESTRICTION ENZYME ECOKMCRBC"/>
    <property type="match status" value="1"/>
</dbReference>
<dbReference type="Proteomes" id="UP000184170">
    <property type="component" value="Unassembled WGS sequence"/>
</dbReference>
<dbReference type="EMBL" id="FQVA01000012">
    <property type="protein sequence ID" value="SHG28183.1"/>
    <property type="molecule type" value="Genomic_DNA"/>
</dbReference>
<keyword evidence="2" id="KW-1185">Reference proteome</keyword>
<proteinExistence type="predicted"/>
<gene>
    <name evidence="1" type="ORF">SAMN04487965_3679</name>
</gene>
<organism evidence="1 2">
    <name type="scientific">Microbulbifer donghaiensis</name>
    <dbReference type="NCBI Taxonomy" id="494016"/>
    <lineage>
        <taxon>Bacteria</taxon>
        <taxon>Pseudomonadati</taxon>
        <taxon>Pseudomonadota</taxon>
        <taxon>Gammaproteobacteria</taxon>
        <taxon>Cellvibrionales</taxon>
        <taxon>Microbulbiferaceae</taxon>
        <taxon>Microbulbifer</taxon>
    </lineage>
</organism>
<dbReference type="PANTHER" id="PTHR38733">
    <property type="entry name" value="PROTEIN MCRC"/>
    <property type="match status" value="1"/>
</dbReference>
<evidence type="ECO:0000313" key="2">
    <source>
        <dbReference type="Proteomes" id="UP000184170"/>
    </source>
</evidence>
<dbReference type="RefSeq" id="WP_073277931.1">
    <property type="nucleotide sequence ID" value="NZ_FQVA01000012.1"/>
</dbReference>
<name>A0A1M5IK64_9GAMM</name>
<dbReference type="STRING" id="494016.SAMN04487965_3679"/>
<accession>A0A1M5IK64</accession>